<sequence>MSTTEVVESFYRGLAAGDGDEIGALIDRSFHSEVVLSLPPSLPYGGEIVGAHRLRRMFVGAATAPEPVGPAAVRLVSLVGDGQVVVAELAFDWYPPSGGAPVASGACEVWLFDVDGRVTAVRAYYRDTVALVSSRP</sequence>
<gene>
    <name evidence="2" type="ORF">WJX68_10910</name>
</gene>
<organism evidence="2 3">
    <name type="scientific">Pseudonocardia spirodelae</name>
    <dbReference type="NCBI Taxonomy" id="3133431"/>
    <lineage>
        <taxon>Bacteria</taxon>
        <taxon>Bacillati</taxon>
        <taxon>Actinomycetota</taxon>
        <taxon>Actinomycetes</taxon>
        <taxon>Pseudonocardiales</taxon>
        <taxon>Pseudonocardiaceae</taxon>
        <taxon>Pseudonocardia</taxon>
    </lineage>
</organism>
<proteinExistence type="predicted"/>
<dbReference type="EMBL" id="JBBJUP010000007">
    <property type="protein sequence ID" value="MEJ8279441.1"/>
    <property type="molecule type" value="Genomic_DNA"/>
</dbReference>
<comment type="caution">
    <text evidence="2">The sequence shown here is derived from an EMBL/GenBank/DDBJ whole genome shotgun (WGS) entry which is preliminary data.</text>
</comment>
<dbReference type="Pfam" id="PF12680">
    <property type="entry name" value="SnoaL_2"/>
    <property type="match status" value="1"/>
</dbReference>
<protein>
    <submittedName>
        <fullName evidence="2">Nuclear transport factor 2 family protein</fullName>
    </submittedName>
</protein>
<accession>A0ABU8T7C6</accession>
<feature type="domain" description="SnoaL-like" evidence="1">
    <location>
        <begin position="7"/>
        <end position="120"/>
    </location>
</feature>
<dbReference type="InterPro" id="IPR032710">
    <property type="entry name" value="NTF2-like_dom_sf"/>
</dbReference>
<dbReference type="Proteomes" id="UP001364211">
    <property type="component" value="Unassembled WGS sequence"/>
</dbReference>
<reference evidence="2 3" key="1">
    <citation type="submission" date="2024-03" db="EMBL/GenBank/DDBJ databases">
        <title>Draft genome sequence of Pseudonocardia sp. DW16-2.</title>
        <authorList>
            <person name="Duangmal K."/>
        </authorList>
    </citation>
    <scope>NUCLEOTIDE SEQUENCE [LARGE SCALE GENOMIC DNA]</scope>
    <source>
        <strain evidence="2 3">DW16-2</strain>
    </source>
</reference>
<dbReference type="Gene3D" id="3.10.450.50">
    <property type="match status" value="1"/>
</dbReference>
<keyword evidence="3" id="KW-1185">Reference proteome</keyword>
<evidence type="ECO:0000313" key="2">
    <source>
        <dbReference type="EMBL" id="MEJ8279441.1"/>
    </source>
</evidence>
<evidence type="ECO:0000313" key="3">
    <source>
        <dbReference type="Proteomes" id="UP001364211"/>
    </source>
</evidence>
<dbReference type="InterPro" id="IPR037401">
    <property type="entry name" value="SnoaL-like"/>
</dbReference>
<dbReference type="SUPFAM" id="SSF54427">
    <property type="entry name" value="NTF2-like"/>
    <property type="match status" value="1"/>
</dbReference>
<evidence type="ECO:0000259" key="1">
    <source>
        <dbReference type="Pfam" id="PF12680"/>
    </source>
</evidence>
<dbReference type="RefSeq" id="WP_340289058.1">
    <property type="nucleotide sequence ID" value="NZ_JBBJUP010000007.1"/>
</dbReference>
<name>A0ABU8T7C6_9PSEU</name>